<protein>
    <submittedName>
        <fullName evidence="5">Winged helix-turn-helix transcriptional regulator</fullName>
    </submittedName>
</protein>
<dbReference type="Proteomes" id="UP000589716">
    <property type="component" value="Unassembled WGS sequence"/>
</dbReference>
<comment type="caution">
    <text evidence="5">The sequence shown here is derived from an EMBL/GenBank/DDBJ whole genome shotgun (WGS) entry which is preliminary data.</text>
</comment>
<evidence type="ECO:0000256" key="3">
    <source>
        <dbReference type="ARBA" id="ARBA00023163"/>
    </source>
</evidence>
<gene>
    <name evidence="5" type="ORF">H0I39_00830</name>
</gene>
<dbReference type="SUPFAM" id="SSF46785">
    <property type="entry name" value="Winged helix' DNA-binding domain"/>
    <property type="match status" value="1"/>
</dbReference>
<dbReference type="PRINTS" id="PR00598">
    <property type="entry name" value="HTHMARR"/>
</dbReference>
<reference evidence="5 6" key="1">
    <citation type="submission" date="2020-07" db="EMBL/GenBank/DDBJ databases">
        <authorList>
            <person name="Maaloum M."/>
        </authorList>
    </citation>
    <scope>NUCLEOTIDE SEQUENCE [LARGE SCALE GENOMIC DNA]</scope>
    <source>
        <strain evidence="5 6">GCS-AN-3</strain>
    </source>
</reference>
<dbReference type="SMART" id="SM00347">
    <property type="entry name" value="HTH_MARR"/>
    <property type="match status" value="1"/>
</dbReference>
<dbReference type="InterPro" id="IPR000835">
    <property type="entry name" value="HTH_MarR-typ"/>
</dbReference>
<keyword evidence="1" id="KW-0805">Transcription regulation</keyword>
<keyword evidence="3" id="KW-0804">Transcription</keyword>
<name>A0A853IJZ5_9BURK</name>
<evidence type="ECO:0000256" key="2">
    <source>
        <dbReference type="ARBA" id="ARBA00023125"/>
    </source>
</evidence>
<dbReference type="InterPro" id="IPR036388">
    <property type="entry name" value="WH-like_DNA-bd_sf"/>
</dbReference>
<proteinExistence type="predicted"/>
<dbReference type="RefSeq" id="WP_180549239.1">
    <property type="nucleotide sequence ID" value="NZ_JACCKX010000001.1"/>
</dbReference>
<dbReference type="EMBL" id="JACCKX010000001">
    <property type="protein sequence ID" value="NZA00686.1"/>
    <property type="molecule type" value="Genomic_DNA"/>
</dbReference>
<evidence type="ECO:0000313" key="6">
    <source>
        <dbReference type="Proteomes" id="UP000589716"/>
    </source>
</evidence>
<feature type="domain" description="HTH marR-type" evidence="4">
    <location>
        <begin position="21"/>
        <end position="154"/>
    </location>
</feature>
<dbReference type="AlphaFoldDB" id="A0A853IJZ5"/>
<dbReference type="Gene3D" id="1.10.10.10">
    <property type="entry name" value="Winged helix-like DNA-binding domain superfamily/Winged helix DNA-binding domain"/>
    <property type="match status" value="1"/>
</dbReference>
<accession>A0A853IJZ5</accession>
<evidence type="ECO:0000259" key="4">
    <source>
        <dbReference type="PROSITE" id="PS50995"/>
    </source>
</evidence>
<dbReference type="InterPro" id="IPR036390">
    <property type="entry name" value="WH_DNA-bd_sf"/>
</dbReference>
<keyword evidence="6" id="KW-1185">Reference proteome</keyword>
<dbReference type="PANTHER" id="PTHR42756">
    <property type="entry name" value="TRANSCRIPTIONAL REGULATOR, MARR"/>
    <property type="match status" value="1"/>
</dbReference>
<dbReference type="PROSITE" id="PS50995">
    <property type="entry name" value="HTH_MARR_2"/>
    <property type="match status" value="1"/>
</dbReference>
<organism evidence="5 6">
    <name type="scientific">Ottowia beijingensis</name>
    <dbReference type="NCBI Taxonomy" id="1207057"/>
    <lineage>
        <taxon>Bacteria</taxon>
        <taxon>Pseudomonadati</taxon>
        <taxon>Pseudomonadota</taxon>
        <taxon>Betaproteobacteria</taxon>
        <taxon>Burkholderiales</taxon>
        <taxon>Comamonadaceae</taxon>
        <taxon>Ottowia</taxon>
    </lineage>
</organism>
<keyword evidence="2" id="KW-0238">DNA-binding</keyword>
<evidence type="ECO:0000256" key="1">
    <source>
        <dbReference type="ARBA" id="ARBA00023015"/>
    </source>
</evidence>
<evidence type="ECO:0000313" key="5">
    <source>
        <dbReference type="EMBL" id="NZA00686.1"/>
    </source>
</evidence>
<sequence length="168" mass="19324">MNTPKKPARPGGAARRATVQKRYLTYKLDLIKTLATKAADAYYVEASGMRVRELRLLRLVHDTPGVAATELRHRLVLDKTLLSKNLADLEKRGLIERETDPHDNRVQRLHLSAEGLRVWRECERIGRRLEAEMFADMPEDDWHRLHDLLDSALASLDRWRAEHGGRGT</sequence>
<dbReference type="GO" id="GO:0003677">
    <property type="term" value="F:DNA binding"/>
    <property type="evidence" value="ECO:0007669"/>
    <property type="project" value="UniProtKB-KW"/>
</dbReference>
<dbReference type="Pfam" id="PF12802">
    <property type="entry name" value="MarR_2"/>
    <property type="match status" value="1"/>
</dbReference>
<dbReference type="PANTHER" id="PTHR42756:SF1">
    <property type="entry name" value="TRANSCRIPTIONAL REPRESSOR OF EMRAB OPERON"/>
    <property type="match status" value="1"/>
</dbReference>
<dbReference type="GO" id="GO:0003700">
    <property type="term" value="F:DNA-binding transcription factor activity"/>
    <property type="evidence" value="ECO:0007669"/>
    <property type="project" value="InterPro"/>
</dbReference>